<proteinExistence type="predicted"/>
<organism evidence="2 3">
    <name type="scientific">Perilla frutescens var. hirtella</name>
    <name type="common">Perilla citriodora</name>
    <name type="synonym">Perilla setoyensis</name>
    <dbReference type="NCBI Taxonomy" id="608512"/>
    <lineage>
        <taxon>Eukaryota</taxon>
        <taxon>Viridiplantae</taxon>
        <taxon>Streptophyta</taxon>
        <taxon>Embryophyta</taxon>
        <taxon>Tracheophyta</taxon>
        <taxon>Spermatophyta</taxon>
        <taxon>Magnoliopsida</taxon>
        <taxon>eudicotyledons</taxon>
        <taxon>Gunneridae</taxon>
        <taxon>Pentapetalae</taxon>
        <taxon>asterids</taxon>
        <taxon>lamiids</taxon>
        <taxon>Lamiales</taxon>
        <taxon>Lamiaceae</taxon>
        <taxon>Nepetoideae</taxon>
        <taxon>Elsholtzieae</taxon>
        <taxon>Perilla</taxon>
    </lineage>
</organism>
<keyword evidence="1" id="KW-0472">Membrane</keyword>
<name>A0AAD4P8Y8_PERFH</name>
<evidence type="ECO:0000256" key="1">
    <source>
        <dbReference type="SAM" id="Phobius"/>
    </source>
</evidence>
<comment type="caution">
    <text evidence="2">The sequence shown here is derived from an EMBL/GenBank/DDBJ whole genome shotgun (WGS) entry which is preliminary data.</text>
</comment>
<dbReference type="EMBL" id="SDAM02000094">
    <property type="protein sequence ID" value="KAH6830666.1"/>
    <property type="molecule type" value="Genomic_DNA"/>
</dbReference>
<evidence type="ECO:0000313" key="3">
    <source>
        <dbReference type="Proteomes" id="UP001190926"/>
    </source>
</evidence>
<dbReference type="AlphaFoldDB" id="A0AAD4P8Y8"/>
<feature type="transmembrane region" description="Helical" evidence="1">
    <location>
        <begin position="12"/>
        <end position="31"/>
    </location>
</feature>
<keyword evidence="1" id="KW-1133">Transmembrane helix</keyword>
<dbReference type="Proteomes" id="UP001190926">
    <property type="component" value="Unassembled WGS sequence"/>
</dbReference>
<sequence>MLKKWFHLSSAEEFIFLLGIVTALALVRSRYDYIEGNPVPVVIFKNKPTHFHGFLIALNFGFTAAVLTMSLRSKSPTLAQFCRRSAVACVVLAAGLLSYSALLPSYSSP</sequence>
<feature type="transmembrane region" description="Helical" evidence="1">
    <location>
        <begin position="81"/>
        <end position="102"/>
    </location>
</feature>
<keyword evidence="1" id="KW-0812">Transmembrane</keyword>
<keyword evidence="3" id="KW-1185">Reference proteome</keyword>
<reference evidence="2 3" key="1">
    <citation type="journal article" date="2021" name="Nat. Commun.">
        <title>Incipient diploidization of the medicinal plant Perilla within 10,000 years.</title>
        <authorList>
            <person name="Zhang Y."/>
            <person name="Shen Q."/>
            <person name="Leng L."/>
            <person name="Zhang D."/>
            <person name="Chen S."/>
            <person name="Shi Y."/>
            <person name="Ning Z."/>
            <person name="Chen S."/>
        </authorList>
    </citation>
    <scope>NUCLEOTIDE SEQUENCE [LARGE SCALE GENOMIC DNA]</scope>
    <source>
        <strain evidence="3">cv. PC099</strain>
    </source>
</reference>
<gene>
    <name evidence="2" type="ORF">C2S53_010097</name>
</gene>
<feature type="transmembrane region" description="Helical" evidence="1">
    <location>
        <begin position="51"/>
        <end position="69"/>
    </location>
</feature>
<accession>A0AAD4P8Y8</accession>
<evidence type="ECO:0000313" key="2">
    <source>
        <dbReference type="EMBL" id="KAH6830666.1"/>
    </source>
</evidence>
<protein>
    <submittedName>
        <fullName evidence="2">Uncharacterized protein</fullName>
    </submittedName>
</protein>